<dbReference type="GO" id="GO:0005524">
    <property type="term" value="F:ATP binding"/>
    <property type="evidence" value="ECO:0007669"/>
    <property type="project" value="UniProtKB-KW"/>
</dbReference>
<proteinExistence type="predicted"/>
<dbReference type="InterPro" id="IPR007371">
    <property type="entry name" value="TPK_catalytic"/>
</dbReference>
<dbReference type="GO" id="GO:0009229">
    <property type="term" value="P:thiamine diphosphate biosynthetic process"/>
    <property type="evidence" value="ECO:0007669"/>
    <property type="project" value="InterPro"/>
</dbReference>
<comment type="caution">
    <text evidence="7">The sequence shown here is derived from an EMBL/GenBank/DDBJ whole genome shotgun (WGS) entry which is preliminary data.</text>
</comment>
<evidence type="ECO:0000259" key="6">
    <source>
        <dbReference type="Pfam" id="PF04263"/>
    </source>
</evidence>
<evidence type="ECO:0000256" key="5">
    <source>
        <dbReference type="SAM" id="SignalP"/>
    </source>
</evidence>
<reference evidence="7 8" key="1">
    <citation type="submission" date="2023-11" db="EMBL/GenBank/DDBJ databases">
        <title>Halocaridina rubra genome assembly.</title>
        <authorList>
            <person name="Smith C."/>
        </authorList>
    </citation>
    <scope>NUCLEOTIDE SEQUENCE [LARGE SCALE GENOMIC DNA]</scope>
    <source>
        <strain evidence="7">EP-1</strain>
        <tissue evidence="7">Whole</tissue>
    </source>
</reference>
<dbReference type="GO" id="GO:0016301">
    <property type="term" value="F:kinase activity"/>
    <property type="evidence" value="ECO:0007669"/>
    <property type="project" value="UniProtKB-KW"/>
</dbReference>
<evidence type="ECO:0000256" key="1">
    <source>
        <dbReference type="ARBA" id="ARBA00022679"/>
    </source>
</evidence>
<accession>A0AAN8WZE3</accession>
<evidence type="ECO:0000313" key="7">
    <source>
        <dbReference type="EMBL" id="KAK7073271.1"/>
    </source>
</evidence>
<dbReference type="Gene3D" id="3.40.50.10240">
    <property type="entry name" value="Thiamin pyrophosphokinase, catalytic domain"/>
    <property type="match status" value="1"/>
</dbReference>
<dbReference type="PANTHER" id="PTHR13622:SF8">
    <property type="entry name" value="THIAMIN PYROPHOSPHOKINASE 1"/>
    <property type="match status" value="1"/>
</dbReference>
<dbReference type="InterPro" id="IPR036759">
    <property type="entry name" value="TPK_catalytic_sf"/>
</dbReference>
<evidence type="ECO:0000256" key="4">
    <source>
        <dbReference type="ARBA" id="ARBA00022840"/>
    </source>
</evidence>
<organism evidence="7 8">
    <name type="scientific">Halocaridina rubra</name>
    <name type="common">Hawaiian red shrimp</name>
    <dbReference type="NCBI Taxonomy" id="373956"/>
    <lineage>
        <taxon>Eukaryota</taxon>
        <taxon>Metazoa</taxon>
        <taxon>Ecdysozoa</taxon>
        <taxon>Arthropoda</taxon>
        <taxon>Crustacea</taxon>
        <taxon>Multicrustacea</taxon>
        <taxon>Malacostraca</taxon>
        <taxon>Eumalacostraca</taxon>
        <taxon>Eucarida</taxon>
        <taxon>Decapoda</taxon>
        <taxon>Pleocyemata</taxon>
        <taxon>Caridea</taxon>
        <taxon>Atyoidea</taxon>
        <taxon>Atyidae</taxon>
        <taxon>Halocaridina</taxon>
    </lineage>
</organism>
<keyword evidence="5" id="KW-0732">Signal</keyword>
<dbReference type="EMBL" id="JAXCGZ010013227">
    <property type="protein sequence ID" value="KAK7073271.1"/>
    <property type="molecule type" value="Genomic_DNA"/>
</dbReference>
<keyword evidence="3 7" id="KW-0418">Kinase</keyword>
<dbReference type="EC" id="2.7.6.2" evidence="7"/>
<name>A0AAN8WZE3_HALRR</name>
<evidence type="ECO:0000256" key="2">
    <source>
        <dbReference type="ARBA" id="ARBA00022741"/>
    </source>
</evidence>
<dbReference type="PANTHER" id="PTHR13622">
    <property type="entry name" value="THIAMIN PYROPHOSPHOKINASE"/>
    <property type="match status" value="1"/>
</dbReference>
<sequence>MLKGLASHSGFYLISFPWILLDIAVHSTLPDSTVTSSCIQISLHYIIEMEDESGRIWWEAESYYQALEDIPFAIIVLNEALDTVNLNCFISLWQRALVRVCVDGACNYYHKLSVNNKQIPVAVNGGKALESDFAQLSLSTEDLLLPSFISGDFDSIMPDLLSHYSKLGVDIIPTPDQDETDFTKALRELGKYITQRNIIVKHVVVIAAVNSDRFDHIIANLSTLYKITRFLALDTW</sequence>
<keyword evidence="2" id="KW-0547">Nucleotide-binding</keyword>
<feature type="chain" id="PRO_5042854561" evidence="5">
    <location>
        <begin position="31"/>
        <end position="236"/>
    </location>
</feature>
<keyword evidence="8" id="KW-1185">Reference proteome</keyword>
<evidence type="ECO:0000256" key="3">
    <source>
        <dbReference type="ARBA" id="ARBA00022777"/>
    </source>
</evidence>
<keyword evidence="4" id="KW-0067">ATP-binding</keyword>
<evidence type="ECO:0000313" key="8">
    <source>
        <dbReference type="Proteomes" id="UP001381693"/>
    </source>
</evidence>
<dbReference type="Pfam" id="PF04263">
    <property type="entry name" value="TPK_catalytic"/>
    <property type="match status" value="1"/>
</dbReference>
<dbReference type="Proteomes" id="UP001381693">
    <property type="component" value="Unassembled WGS sequence"/>
</dbReference>
<dbReference type="GO" id="GO:0004788">
    <property type="term" value="F:thiamine diphosphokinase activity"/>
    <property type="evidence" value="ECO:0007669"/>
    <property type="project" value="UniProtKB-EC"/>
</dbReference>
<protein>
    <submittedName>
        <fullName evidence="7">cAMP-dependent protein kinase subunit</fullName>
        <ecNumber evidence="7">2.7.6.2</ecNumber>
    </submittedName>
</protein>
<feature type="signal peptide" evidence="5">
    <location>
        <begin position="1"/>
        <end position="30"/>
    </location>
</feature>
<keyword evidence="1 7" id="KW-0808">Transferase</keyword>
<dbReference type="SUPFAM" id="SSF63999">
    <property type="entry name" value="Thiamin pyrophosphokinase, catalytic domain"/>
    <property type="match status" value="1"/>
</dbReference>
<gene>
    <name evidence="7" type="primary">TPK1</name>
    <name evidence="7" type="ORF">SK128_004992</name>
</gene>
<feature type="domain" description="Thiamin pyrophosphokinase catalytic" evidence="6">
    <location>
        <begin position="91"/>
        <end position="227"/>
    </location>
</feature>
<dbReference type="AlphaFoldDB" id="A0AAN8WZE3"/>